<reference evidence="8" key="1">
    <citation type="submission" date="2016-09" db="EMBL/GenBank/DDBJ databases">
        <authorList>
            <person name="Greninger A.L."/>
            <person name="Jerome K.R."/>
            <person name="Mcnair B."/>
            <person name="Wallis C."/>
            <person name="Fang F."/>
        </authorList>
    </citation>
    <scope>NUCLEOTIDE SEQUENCE [LARGE SCALE GENOMIC DNA]</scope>
    <source>
        <strain evidence="8">M7</strain>
    </source>
</reference>
<sequence length="295" mass="30562">MRLGLIGLGHMGFPMARRLLEAGHTVTVYDTCEETVNAAADLGAQPATAPREVADVADTVLASLPSAQACLEVVDGAHGVAQGTRIARFVDLSTVGSEASRAVHRVLRTRGIAALDSPVSGGVAGAQNGTLTLMVSGPHAEFDSLKTLFDTLGRAIYVGDKPGSAQTMKLLNNLVAATALAVTSEVVAMGVKAGLDPQVIVDVLNAGSGGTHASRDKFPRSILPRTFDYGFATGLMVKDVRLYLEEAARLEAVGVIAAAVAEQWETTLREEGADSDFTSVIKPIEAAAGVVVDGR</sequence>
<protein>
    <submittedName>
        <fullName evidence="7">Oxidoreductase</fullName>
    </submittedName>
</protein>
<evidence type="ECO:0000313" key="8">
    <source>
        <dbReference type="Proteomes" id="UP000094243"/>
    </source>
</evidence>
<keyword evidence="2" id="KW-0560">Oxidoreductase</keyword>
<dbReference type="PROSITE" id="PS00895">
    <property type="entry name" value="3_HYDROXYISOBUT_DH"/>
    <property type="match status" value="1"/>
</dbReference>
<dbReference type="InterPro" id="IPR006115">
    <property type="entry name" value="6PGDH_NADP-bd"/>
</dbReference>
<dbReference type="SUPFAM" id="SSF48179">
    <property type="entry name" value="6-phosphogluconate dehydrogenase C-terminal domain-like"/>
    <property type="match status" value="1"/>
</dbReference>
<organism evidence="7 8">
    <name type="scientific">Mycolicibacterium holsaticum</name>
    <dbReference type="NCBI Taxonomy" id="152142"/>
    <lineage>
        <taxon>Bacteria</taxon>
        <taxon>Bacillati</taxon>
        <taxon>Actinomycetota</taxon>
        <taxon>Actinomycetes</taxon>
        <taxon>Mycobacteriales</taxon>
        <taxon>Mycobacteriaceae</taxon>
        <taxon>Mycolicibacterium</taxon>
    </lineage>
</organism>
<feature type="active site" evidence="4">
    <location>
        <position position="169"/>
    </location>
</feature>
<dbReference type="Gene3D" id="3.40.50.720">
    <property type="entry name" value="NAD(P)-binding Rossmann-like Domain"/>
    <property type="match status" value="1"/>
</dbReference>
<dbReference type="AlphaFoldDB" id="A0A1E3RWB0"/>
<dbReference type="GO" id="GO:0016616">
    <property type="term" value="F:oxidoreductase activity, acting on the CH-OH group of donors, NAD or NADP as acceptor"/>
    <property type="evidence" value="ECO:0007669"/>
    <property type="project" value="TreeGrafter"/>
</dbReference>
<dbReference type="Pfam" id="PF14833">
    <property type="entry name" value="NAD_binding_11"/>
    <property type="match status" value="1"/>
</dbReference>
<dbReference type="PANTHER" id="PTHR22981:SF7">
    <property type="entry name" value="3-HYDROXYISOBUTYRATE DEHYDROGENASE, MITOCHONDRIAL"/>
    <property type="match status" value="1"/>
</dbReference>
<dbReference type="InterPro" id="IPR015815">
    <property type="entry name" value="HIBADH-related"/>
</dbReference>
<dbReference type="GO" id="GO:0016054">
    <property type="term" value="P:organic acid catabolic process"/>
    <property type="evidence" value="ECO:0007669"/>
    <property type="project" value="UniProtKB-ARBA"/>
</dbReference>
<dbReference type="Pfam" id="PF03446">
    <property type="entry name" value="NAD_binding_2"/>
    <property type="match status" value="1"/>
</dbReference>
<dbReference type="GO" id="GO:0050661">
    <property type="term" value="F:NADP binding"/>
    <property type="evidence" value="ECO:0007669"/>
    <property type="project" value="InterPro"/>
</dbReference>
<dbReference type="PANTHER" id="PTHR22981">
    <property type="entry name" value="3-HYDROXYISOBUTYRATE DEHYDROGENASE-RELATED"/>
    <property type="match status" value="1"/>
</dbReference>
<dbReference type="InterPro" id="IPR029154">
    <property type="entry name" value="HIBADH-like_NADP-bd"/>
</dbReference>
<evidence type="ECO:0000256" key="1">
    <source>
        <dbReference type="ARBA" id="ARBA00009080"/>
    </source>
</evidence>
<name>A0A1E3RWB0_9MYCO</name>
<evidence type="ECO:0000256" key="2">
    <source>
        <dbReference type="ARBA" id="ARBA00023002"/>
    </source>
</evidence>
<dbReference type="InterPro" id="IPR008927">
    <property type="entry name" value="6-PGluconate_DH-like_C_sf"/>
</dbReference>
<dbReference type="OrthoDB" id="3185659at2"/>
<evidence type="ECO:0000259" key="6">
    <source>
        <dbReference type="Pfam" id="PF14833"/>
    </source>
</evidence>
<dbReference type="InterPro" id="IPR013328">
    <property type="entry name" value="6PGD_dom2"/>
</dbReference>
<dbReference type="SUPFAM" id="SSF51735">
    <property type="entry name" value="NAD(P)-binding Rossmann-fold domains"/>
    <property type="match status" value="1"/>
</dbReference>
<comment type="similarity">
    <text evidence="1">Belongs to the HIBADH-related family.</text>
</comment>
<dbReference type="Proteomes" id="UP000094243">
    <property type="component" value="Unassembled WGS sequence"/>
</dbReference>
<gene>
    <name evidence="7" type="ORF">BHQ17_10055</name>
</gene>
<dbReference type="PIRSF" id="PIRSF000103">
    <property type="entry name" value="HIBADH"/>
    <property type="match status" value="1"/>
</dbReference>
<keyword evidence="3" id="KW-0520">NAD</keyword>
<accession>A0A1E3RWB0</accession>
<evidence type="ECO:0000259" key="5">
    <source>
        <dbReference type="Pfam" id="PF03446"/>
    </source>
</evidence>
<dbReference type="InterPro" id="IPR002204">
    <property type="entry name" value="3-OH-isobutyrate_DH-rel_CS"/>
</dbReference>
<dbReference type="RefSeq" id="WP_069405064.1">
    <property type="nucleotide sequence ID" value="NZ_MIGZ01000046.1"/>
</dbReference>
<proteinExistence type="inferred from homology"/>
<keyword evidence="8" id="KW-1185">Reference proteome</keyword>
<evidence type="ECO:0000256" key="3">
    <source>
        <dbReference type="ARBA" id="ARBA00023027"/>
    </source>
</evidence>
<evidence type="ECO:0000256" key="4">
    <source>
        <dbReference type="PIRSR" id="PIRSR000103-1"/>
    </source>
</evidence>
<dbReference type="InterPro" id="IPR036291">
    <property type="entry name" value="NAD(P)-bd_dom_sf"/>
</dbReference>
<comment type="caution">
    <text evidence="7">The sequence shown here is derived from an EMBL/GenBank/DDBJ whole genome shotgun (WGS) entry which is preliminary data.</text>
</comment>
<feature type="domain" description="3-hydroxyisobutyrate dehydrogenase-like NAD-binding" evidence="6">
    <location>
        <begin position="163"/>
        <end position="283"/>
    </location>
</feature>
<dbReference type="Gene3D" id="1.10.1040.10">
    <property type="entry name" value="N-(1-d-carboxylethyl)-l-norvaline Dehydrogenase, domain 2"/>
    <property type="match status" value="1"/>
</dbReference>
<dbReference type="GO" id="GO:0051287">
    <property type="term" value="F:NAD binding"/>
    <property type="evidence" value="ECO:0007669"/>
    <property type="project" value="InterPro"/>
</dbReference>
<dbReference type="EMBL" id="MIGZ01000046">
    <property type="protein sequence ID" value="ODQ94205.1"/>
    <property type="molecule type" value="Genomic_DNA"/>
</dbReference>
<feature type="domain" description="6-phosphogluconate dehydrogenase NADP-binding" evidence="5">
    <location>
        <begin position="3"/>
        <end position="158"/>
    </location>
</feature>
<evidence type="ECO:0000313" key="7">
    <source>
        <dbReference type="EMBL" id="ODQ94205.1"/>
    </source>
</evidence>